<dbReference type="Gene3D" id="3.30.160.20">
    <property type="match status" value="2"/>
</dbReference>
<dbReference type="InterPro" id="IPR040375">
    <property type="entry name" value="DGCR8"/>
</dbReference>
<dbReference type="FunFam" id="3.30.160.20:FF:000021">
    <property type="entry name" value="Microprocessor complex subunit DGCR8"/>
    <property type="match status" value="1"/>
</dbReference>
<name>A0AAW1DL22_9HEMI</name>
<dbReference type="CDD" id="cd19867">
    <property type="entry name" value="DSRM_DGCR8_rpt1"/>
    <property type="match status" value="1"/>
</dbReference>
<dbReference type="EMBL" id="JAPXFL010000001">
    <property type="protein sequence ID" value="KAK9511731.1"/>
    <property type="molecule type" value="Genomic_DNA"/>
</dbReference>
<evidence type="ECO:0000313" key="6">
    <source>
        <dbReference type="Proteomes" id="UP001461498"/>
    </source>
</evidence>
<dbReference type="AlphaFoldDB" id="A0AAW1DL22"/>
<evidence type="ECO:0000256" key="2">
    <source>
        <dbReference type="SAM" id="MobiDB-lite"/>
    </source>
</evidence>
<evidence type="ECO:0000313" key="5">
    <source>
        <dbReference type="EMBL" id="KAK9511731.1"/>
    </source>
</evidence>
<feature type="domain" description="WW" evidence="3">
    <location>
        <begin position="183"/>
        <end position="216"/>
    </location>
</feature>
<keyword evidence="1" id="KW-0694">RNA-binding</keyword>
<dbReference type="PANTHER" id="PTHR13482">
    <property type="entry name" value="MICRORNA PROCESSOR COMPLEX SUBUNIT DGCR8"/>
    <property type="match status" value="1"/>
</dbReference>
<dbReference type="GO" id="GO:0070877">
    <property type="term" value="C:microprocessor complex"/>
    <property type="evidence" value="ECO:0007669"/>
    <property type="project" value="InterPro"/>
</dbReference>
<dbReference type="GO" id="GO:0020037">
    <property type="term" value="F:heme binding"/>
    <property type="evidence" value="ECO:0007669"/>
    <property type="project" value="InterPro"/>
</dbReference>
<dbReference type="PROSITE" id="PS50137">
    <property type="entry name" value="DS_RBD"/>
    <property type="match status" value="1"/>
</dbReference>
<evidence type="ECO:0008006" key="7">
    <source>
        <dbReference type="Google" id="ProtNLM"/>
    </source>
</evidence>
<feature type="region of interest" description="Disordered" evidence="2">
    <location>
        <begin position="1"/>
        <end position="20"/>
    </location>
</feature>
<evidence type="ECO:0000259" key="4">
    <source>
        <dbReference type="PROSITE" id="PS50137"/>
    </source>
</evidence>
<keyword evidence="6" id="KW-1185">Reference proteome</keyword>
<dbReference type="GO" id="GO:0031053">
    <property type="term" value="P:primary miRNA processing"/>
    <property type="evidence" value="ECO:0007669"/>
    <property type="project" value="InterPro"/>
</dbReference>
<dbReference type="Proteomes" id="UP001461498">
    <property type="component" value="Unassembled WGS sequence"/>
</dbReference>
<dbReference type="CDD" id="cd19868">
    <property type="entry name" value="DSRM_DGCR8_rpt2"/>
    <property type="match status" value="1"/>
</dbReference>
<dbReference type="Pfam" id="PF00035">
    <property type="entry name" value="dsrm"/>
    <property type="match status" value="1"/>
</dbReference>
<dbReference type="SMART" id="SM00358">
    <property type="entry name" value="DSRM"/>
    <property type="match status" value="2"/>
</dbReference>
<proteinExistence type="predicted"/>
<dbReference type="GO" id="GO:0042802">
    <property type="term" value="F:identical protein binding"/>
    <property type="evidence" value="ECO:0007669"/>
    <property type="project" value="InterPro"/>
</dbReference>
<feature type="compositionally biased region" description="Polar residues" evidence="2">
    <location>
        <begin position="83"/>
        <end position="95"/>
    </location>
</feature>
<dbReference type="PROSITE" id="PS50020">
    <property type="entry name" value="WW_DOMAIN_2"/>
    <property type="match status" value="1"/>
</dbReference>
<evidence type="ECO:0000259" key="3">
    <source>
        <dbReference type="PROSITE" id="PS50020"/>
    </source>
</evidence>
<reference evidence="5 6" key="1">
    <citation type="submission" date="2022-12" db="EMBL/GenBank/DDBJ databases">
        <title>Chromosome-level genome assembly of true bugs.</title>
        <authorList>
            <person name="Ma L."/>
            <person name="Li H."/>
        </authorList>
    </citation>
    <scope>NUCLEOTIDE SEQUENCE [LARGE SCALE GENOMIC DNA]</scope>
    <source>
        <strain evidence="5">Lab_2022b</strain>
    </source>
</reference>
<protein>
    <recommendedName>
        <fullName evidence="7">Microprocessor complex subunit DGCR8</fullName>
    </recommendedName>
</protein>
<accession>A0AAW1DL22</accession>
<sequence length="632" mass="71922">MNEEEGTNDDSGRGVKRKCPFASLTDEIKNVQPKLEDVEEGEVVTENEKTENLPDEENSILETPVNNSVNEEEEHSSEVNENTSPSVSQEVNVQDENAPDDQLRMFHVLSEYDGTSETEANKEDGSSDSDISDEEIEAMLEESLKNKTNNTNEDATKDGQQKPVHYTEKKLVMLEELGINHFDLLPEGWVQINHKSGMPLYLHRTSRVCTFSRPYYLGQGSARKHLVPLSAIPCLQYKRALEEERKSKEEEESNSKNSPIWLRPAKIETAEENKLSQSLGPFAIQQYCKTLFRFKVAQTLRFVSWSDRRRYAKTKRIEKQQRPTFPNDTKLIKFPILNPNDGPDAKPRGEWIMNPNGKSYICILHEYVQHALKMQPTYEFKALENPSTPYSATVIIGGMKYGYGTGTSKKQAKLAAAKASLEILIPQMREKIRNDSKQGKKCRSDEDEASLSIFDEIKIEDPRVTEFCTKTTEPPPYSILLTCLQRNFDLGEMAIEYKVNSLHRQANEFVMTVGSHTARVVCKKKKEGKQRASQALLQKLHPHITSWGSLLRLYGNRSLRNVKEKKQEEQEITMLQSKASLNSPNYAILGKLKTEMLKLHDEMAKRKPISVFVPPPDIVLPSSGTQLNKIDL</sequence>
<dbReference type="SUPFAM" id="SSF54768">
    <property type="entry name" value="dsRNA-binding domain-like"/>
    <property type="match status" value="1"/>
</dbReference>
<dbReference type="FunFam" id="3.30.160.590:FF:000001">
    <property type="entry name" value="microprocessor complex subunit DGCR8"/>
    <property type="match status" value="1"/>
</dbReference>
<dbReference type="PANTHER" id="PTHR13482:SF3">
    <property type="entry name" value="MICROPROCESSOR COMPLEX SUBUNIT DGCR8"/>
    <property type="match status" value="1"/>
</dbReference>
<gene>
    <name evidence="5" type="ORF">O3M35_000338</name>
</gene>
<evidence type="ECO:0000256" key="1">
    <source>
        <dbReference type="PROSITE-ProRule" id="PRU00266"/>
    </source>
</evidence>
<dbReference type="InterPro" id="IPR001202">
    <property type="entry name" value="WW_dom"/>
</dbReference>
<dbReference type="Gene3D" id="3.30.160.590">
    <property type="match status" value="1"/>
</dbReference>
<comment type="caution">
    <text evidence="5">The sequence shown here is derived from an EMBL/GenBank/DDBJ whole genome shotgun (WGS) entry which is preliminary data.</text>
</comment>
<dbReference type="InterPro" id="IPR014720">
    <property type="entry name" value="dsRBD_dom"/>
</dbReference>
<dbReference type="GO" id="GO:0070878">
    <property type="term" value="F:primary miRNA binding"/>
    <property type="evidence" value="ECO:0007669"/>
    <property type="project" value="TreeGrafter"/>
</dbReference>
<dbReference type="Gene3D" id="2.20.70.10">
    <property type="match status" value="1"/>
</dbReference>
<organism evidence="5 6">
    <name type="scientific">Rhynocoris fuscipes</name>
    <dbReference type="NCBI Taxonomy" id="488301"/>
    <lineage>
        <taxon>Eukaryota</taxon>
        <taxon>Metazoa</taxon>
        <taxon>Ecdysozoa</taxon>
        <taxon>Arthropoda</taxon>
        <taxon>Hexapoda</taxon>
        <taxon>Insecta</taxon>
        <taxon>Pterygota</taxon>
        <taxon>Neoptera</taxon>
        <taxon>Paraneoptera</taxon>
        <taxon>Hemiptera</taxon>
        <taxon>Heteroptera</taxon>
        <taxon>Panheteroptera</taxon>
        <taxon>Cimicomorpha</taxon>
        <taxon>Reduviidae</taxon>
        <taxon>Harpactorinae</taxon>
        <taxon>Harpactorini</taxon>
        <taxon>Rhynocoris</taxon>
    </lineage>
</organism>
<feature type="domain" description="DRBM" evidence="4">
    <location>
        <begin position="359"/>
        <end position="426"/>
    </location>
</feature>
<dbReference type="GO" id="GO:0003725">
    <property type="term" value="F:double-stranded RNA binding"/>
    <property type="evidence" value="ECO:0007669"/>
    <property type="project" value="TreeGrafter"/>
</dbReference>
<feature type="region of interest" description="Disordered" evidence="2">
    <location>
        <begin position="30"/>
        <end position="101"/>
    </location>
</feature>